<sequence>MGTRTRMTREDRRKQIIESAMNVFKEKGFKGTTTAEIADSAEITEVTLFRYFTSKQEIYLEGVRPFIVKTLEEVVETSAGMTPRERLQAILLDRITFISENYETIKLILNESPELSGMGVDLSSEIRRIIEKSIGQAPIREDMRPMAVRMIMGSLLSFLYMPEQNAESIRNYVYQITDLMICNMQGEKND</sequence>
<keyword evidence="1 2" id="KW-0238">DNA-binding</keyword>
<feature type="domain" description="HTH tetR-type" evidence="3">
    <location>
        <begin position="10"/>
        <end position="70"/>
    </location>
</feature>
<accession>A0A939KIH9</accession>
<dbReference type="Proteomes" id="UP000664218">
    <property type="component" value="Unassembled WGS sequence"/>
</dbReference>
<feature type="DNA-binding region" description="H-T-H motif" evidence="2">
    <location>
        <begin position="33"/>
        <end position="52"/>
    </location>
</feature>
<dbReference type="GO" id="GO:0003677">
    <property type="term" value="F:DNA binding"/>
    <property type="evidence" value="ECO:0007669"/>
    <property type="project" value="UniProtKB-UniRule"/>
</dbReference>
<dbReference type="AlphaFoldDB" id="A0A939KIH9"/>
<proteinExistence type="predicted"/>
<dbReference type="PANTHER" id="PTHR43479:SF11">
    <property type="entry name" value="ACREF_ENVCD OPERON REPRESSOR-RELATED"/>
    <property type="match status" value="1"/>
</dbReference>
<organism evidence="4 5">
    <name type="scientific">Proteiniclasticum aestuarii</name>
    <dbReference type="NCBI Taxonomy" id="2817862"/>
    <lineage>
        <taxon>Bacteria</taxon>
        <taxon>Bacillati</taxon>
        <taxon>Bacillota</taxon>
        <taxon>Clostridia</taxon>
        <taxon>Eubacteriales</taxon>
        <taxon>Clostridiaceae</taxon>
        <taxon>Proteiniclasticum</taxon>
    </lineage>
</organism>
<dbReference type="SUPFAM" id="SSF46689">
    <property type="entry name" value="Homeodomain-like"/>
    <property type="match status" value="1"/>
</dbReference>
<evidence type="ECO:0000259" key="3">
    <source>
        <dbReference type="PROSITE" id="PS50977"/>
    </source>
</evidence>
<dbReference type="InterPro" id="IPR001647">
    <property type="entry name" value="HTH_TetR"/>
</dbReference>
<evidence type="ECO:0000313" key="4">
    <source>
        <dbReference type="EMBL" id="MBO1263986.1"/>
    </source>
</evidence>
<dbReference type="Gene3D" id="1.10.357.10">
    <property type="entry name" value="Tetracycline Repressor, domain 2"/>
    <property type="match status" value="1"/>
</dbReference>
<dbReference type="PANTHER" id="PTHR43479">
    <property type="entry name" value="ACREF/ENVCD OPERON REPRESSOR-RELATED"/>
    <property type="match status" value="1"/>
</dbReference>
<dbReference type="InterPro" id="IPR050624">
    <property type="entry name" value="HTH-type_Tx_Regulator"/>
</dbReference>
<evidence type="ECO:0000313" key="5">
    <source>
        <dbReference type="Proteomes" id="UP000664218"/>
    </source>
</evidence>
<evidence type="ECO:0000256" key="2">
    <source>
        <dbReference type="PROSITE-ProRule" id="PRU00335"/>
    </source>
</evidence>
<evidence type="ECO:0000256" key="1">
    <source>
        <dbReference type="ARBA" id="ARBA00023125"/>
    </source>
</evidence>
<protein>
    <submittedName>
        <fullName evidence="4">TetR/AcrR family transcriptional regulator</fullName>
    </submittedName>
</protein>
<name>A0A939KIH9_9CLOT</name>
<dbReference type="PROSITE" id="PS50977">
    <property type="entry name" value="HTH_TETR_2"/>
    <property type="match status" value="1"/>
</dbReference>
<gene>
    <name evidence="4" type="ORF">J3A84_02875</name>
</gene>
<comment type="caution">
    <text evidence="4">The sequence shown here is derived from an EMBL/GenBank/DDBJ whole genome shotgun (WGS) entry which is preliminary data.</text>
</comment>
<dbReference type="Pfam" id="PF00440">
    <property type="entry name" value="TetR_N"/>
    <property type="match status" value="1"/>
</dbReference>
<keyword evidence="5" id="KW-1185">Reference proteome</keyword>
<reference evidence="4" key="1">
    <citation type="submission" date="2021-03" db="EMBL/GenBank/DDBJ databases">
        <title>Proteiniclasticum marinus sp. nov., isolated from tidal flat sediment.</title>
        <authorList>
            <person name="Namirimu T."/>
            <person name="Yang J.-A."/>
            <person name="Yang S.-H."/>
            <person name="Kim Y.-J."/>
            <person name="Kwon K.K."/>
        </authorList>
    </citation>
    <scope>NUCLEOTIDE SEQUENCE</scope>
    <source>
        <strain evidence="4">SCR006</strain>
    </source>
</reference>
<dbReference type="PRINTS" id="PR00455">
    <property type="entry name" value="HTHTETR"/>
</dbReference>
<dbReference type="InterPro" id="IPR009057">
    <property type="entry name" value="Homeodomain-like_sf"/>
</dbReference>
<dbReference type="EMBL" id="JAFNJU010000001">
    <property type="protein sequence ID" value="MBO1263986.1"/>
    <property type="molecule type" value="Genomic_DNA"/>
</dbReference>
<dbReference type="RefSeq" id="WP_207598477.1">
    <property type="nucleotide sequence ID" value="NZ_JAFNJU010000001.1"/>
</dbReference>